<accession>A0ABP9E197</accession>
<feature type="region of interest" description="Disordered" evidence="1">
    <location>
        <begin position="88"/>
        <end position="127"/>
    </location>
</feature>
<evidence type="ECO:0000313" key="2">
    <source>
        <dbReference type="EMBL" id="GAA4862742.1"/>
    </source>
</evidence>
<evidence type="ECO:0000313" key="3">
    <source>
        <dbReference type="Proteomes" id="UP001500457"/>
    </source>
</evidence>
<comment type="caution">
    <text evidence="2">The sequence shown here is derived from an EMBL/GenBank/DDBJ whole genome shotgun (WGS) entry which is preliminary data.</text>
</comment>
<sequence>MLLSFSADDPAGVSPVVFTSCGSGVVSLTGCSSVNSGEWIEQAFEGAGTPCRPGDTSADTRSVGYPAVGLGPALWSHGVSSVRLSGVSGSVMSNPRSSGGVAVRSVAGLPRRDPYGDRRGSDRPARR</sequence>
<gene>
    <name evidence="2" type="ORF">GCM10023203_08020</name>
</gene>
<keyword evidence="3" id="KW-1185">Reference proteome</keyword>
<protein>
    <submittedName>
        <fullName evidence="2">Uncharacterized protein</fullName>
    </submittedName>
</protein>
<proteinExistence type="predicted"/>
<dbReference type="Proteomes" id="UP001500457">
    <property type="component" value="Unassembled WGS sequence"/>
</dbReference>
<organism evidence="2 3">
    <name type="scientific">Actinomycetospora straminea</name>
    <dbReference type="NCBI Taxonomy" id="663607"/>
    <lineage>
        <taxon>Bacteria</taxon>
        <taxon>Bacillati</taxon>
        <taxon>Actinomycetota</taxon>
        <taxon>Actinomycetes</taxon>
        <taxon>Pseudonocardiales</taxon>
        <taxon>Pseudonocardiaceae</taxon>
        <taxon>Actinomycetospora</taxon>
    </lineage>
</organism>
<reference evidence="3" key="1">
    <citation type="journal article" date="2019" name="Int. J. Syst. Evol. Microbiol.">
        <title>The Global Catalogue of Microorganisms (GCM) 10K type strain sequencing project: providing services to taxonomists for standard genome sequencing and annotation.</title>
        <authorList>
            <consortium name="The Broad Institute Genomics Platform"/>
            <consortium name="The Broad Institute Genome Sequencing Center for Infectious Disease"/>
            <person name="Wu L."/>
            <person name="Ma J."/>
        </authorList>
    </citation>
    <scope>NUCLEOTIDE SEQUENCE [LARGE SCALE GENOMIC DNA]</scope>
    <source>
        <strain evidence="3">JCM 17983</strain>
    </source>
</reference>
<dbReference type="EMBL" id="BAABHQ010000001">
    <property type="protein sequence ID" value="GAA4862742.1"/>
    <property type="molecule type" value="Genomic_DNA"/>
</dbReference>
<name>A0ABP9E197_9PSEU</name>
<evidence type="ECO:0000256" key="1">
    <source>
        <dbReference type="SAM" id="MobiDB-lite"/>
    </source>
</evidence>
<feature type="compositionally biased region" description="Basic and acidic residues" evidence="1">
    <location>
        <begin position="110"/>
        <end position="127"/>
    </location>
</feature>